<proteinExistence type="predicted"/>
<feature type="compositionally biased region" description="Basic and acidic residues" evidence="8">
    <location>
        <begin position="1155"/>
        <end position="1177"/>
    </location>
</feature>
<dbReference type="CDD" id="cd18808">
    <property type="entry name" value="SF1_C_Upf1"/>
    <property type="match status" value="1"/>
</dbReference>
<dbReference type="PANTHER" id="PTHR10887:SF341">
    <property type="entry name" value="NFX1-TYPE ZINC FINGER-CONTAINING PROTEIN 1"/>
    <property type="match status" value="1"/>
</dbReference>
<feature type="region of interest" description="Disordered" evidence="8">
    <location>
        <begin position="244"/>
        <end position="283"/>
    </location>
</feature>
<evidence type="ECO:0000256" key="2">
    <source>
        <dbReference type="ARBA" id="ARBA00022490"/>
    </source>
</evidence>
<dbReference type="PANTHER" id="PTHR10887">
    <property type="entry name" value="DNA2/NAM7 HELICASE FAMILY"/>
    <property type="match status" value="1"/>
</dbReference>
<dbReference type="GO" id="GO:0031380">
    <property type="term" value="C:nuclear RNA-directed RNA polymerase complex"/>
    <property type="evidence" value="ECO:0000318"/>
    <property type="project" value="GO_Central"/>
</dbReference>
<evidence type="ECO:0000259" key="9">
    <source>
        <dbReference type="PROSITE" id="PS51981"/>
    </source>
</evidence>
<dbReference type="SUPFAM" id="SSF52540">
    <property type="entry name" value="P-loop containing nucleoside triphosphate hydrolases"/>
    <property type="match status" value="1"/>
</dbReference>
<evidence type="ECO:0000256" key="6">
    <source>
        <dbReference type="ARBA" id="ARBA00022833"/>
    </source>
</evidence>
<dbReference type="Proteomes" id="UP000054558">
    <property type="component" value="Unassembled WGS sequence"/>
</dbReference>
<keyword evidence="11" id="KW-1185">Reference proteome</keyword>
<keyword evidence="10" id="KW-0067">ATP-binding</keyword>
<dbReference type="GO" id="GO:0003723">
    <property type="term" value="F:RNA binding"/>
    <property type="evidence" value="ECO:0000318"/>
    <property type="project" value="GO_Central"/>
</dbReference>
<evidence type="ECO:0000256" key="5">
    <source>
        <dbReference type="ARBA" id="ARBA00022771"/>
    </source>
</evidence>
<keyword evidence="10" id="KW-0547">Nucleotide-binding</keyword>
<dbReference type="GO" id="GO:0031048">
    <property type="term" value="P:regulatory ncRNA-mediated heterochromatin formation"/>
    <property type="evidence" value="ECO:0000318"/>
    <property type="project" value="GO_Central"/>
</dbReference>
<dbReference type="InterPro" id="IPR041677">
    <property type="entry name" value="DNA2/NAM7_AAA_11"/>
</dbReference>
<dbReference type="InterPro" id="IPR041679">
    <property type="entry name" value="DNA2/NAM7-like_C"/>
</dbReference>
<keyword evidence="2" id="KW-0963">Cytoplasm</keyword>
<keyword evidence="4" id="KW-0677">Repeat</keyword>
<feature type="compositionally biased region" description="Polar residues" evidence="8">
    <location>
        <begin position="244"/>
        <end position="258"/>
    </location>
</feature>
<dbReference type="InterPro" id="IPR027417">
    <property type="entry name" value="P-loop_NTPase"/>
</dbReference>
<evidence type="ECO:0000256" key="1">
    <source>
        <dbReference type="ARBA" id="ARBA00004496"/>
    </source>
</evidence>
<dbReference type="EMBL" id="DF237578">
    <property type="protein sequence ID" value="GAQ90342.1"/>
    <property type="molecule type" value="Genomic_DNA"/>
</dbReference>
<dbReference type="InterPro" id="IPR046439">
    <property type="entry name" value="ZF_RZ_dom"/>
</dbReference>
<dbReference type="FunFam" id="3.40.50.300:FF:001660">
    <property type="entry name" value="NF-X1 finger and helicase protein, putative"/>
    <property type="match status" value="1"/>
</dbReference>
<dbReference type="Gene3D" id="3.40.50.300">
    <property type="entry name" value="P-loop containing nucleotide triphosphate hydrolases"/>
    <property type="match status" value="3"/>
</dbReference>
<keyword evidence="3" id="KW-0479">Metal-binding</keyword>
<protein>
    <submittedName>
        <fullName evidence="10">NF-X1 zinc finger and helicase domain protein</fullName>
    </submittedName>
</protein>
<dbReference type="OMA" id="PVCQVPI"/>
<name>A0A1Y1IJP1_KLENI</name>
<keyword evidence="10" id="KW-0347">Helicase</keyword>
<dbReference type="GO" id="GO:0004386">
    <property type="term" value="F:helicase activity"/>
    <property type="evidence" value="ECO:0007669"/>
    <property type="project" value="UniProtKB-KW"/>
</dbReference>
<evidence type="ECO:0000313" key="11">
    <source>
        <dbReference type="Proteomes" id="UP000054558"/>
    </source>
</evidence>
<dbReference type="InterPro" id="IPR047187">
    <property type="entry name" value="SF1_C_Upf1"/>
</dbReference>
<dbReference type="SMART" id="SM00438">
    <property type="entry name" value="ZnF_NFX"/>
    <property type="match status" value="3"/>
</dbReference>
<organism evidence="10 11">
    <name type="scientific">Klebsormidium nitens</name>
    <name type="common">Green alga</name>
    <name type="synonym">Ulothrix nitens</name>
    <dbReference type="NCBI Taxonomy" id="105231"/>
    <lineage>
        <taxon>Eukaryota</taxon>
        <taxon>Viridiplantae</taxon>
        <taxon>Streptophyta</taxon>
        <taxon>Klebsormidiophyceae</taxon>
        <taxon>Klebsormidiales</taxon>
        <taxon>Klebsormidiaceae</taxon>
        <taxon>Klebsormidium</taxon>
    </lineage>
</organism>
<dbReference type="Pfam" id="PF13087">
    <property type="entry name" value="AAA_12"/>
    <property type="match status" value="1"/>
</dbReference>
<dbReference type="OrthoDB" id="2015322at2759"/>
<dbReference type="GO" id="GO:0005737">
    <property type="term" value="C:cytoplasm"/>
    <property type="evidence" value="ECO:0007669"/>
    <property type="project" value="UniProtKB-SubCell"/>
</dbReference>
<evidence type="ECO:0000256" key="8">
    <source>
        <dbReference type="SAM" id="MobiDB-lite"/>
    </source>
</evidence>
<gene>
    <name evidence="10" type="ORF">KFL_006290070</name>
</gene>
<accession>A0A1Y1IJP1</accession>
<feature type="region of interest" description="Disordered" evidence="8">
    <location>
        <begin position="1155"/>
        <end position="1179"/>
    </location>
</feature>
<keyword evidence="6" id="KW-0862">Zinc</keyword>
<dbReference type="CDD" id="cd06008">
    <property type="entry name" value="NF-X1-zinc-finger"/>
    <property type="match status" value="1"/>
</dbReference>
<dbReference type="InterPro" id="IPR045055">
    <property type="entry name" value="DNA2/NAM7-like"/>
</dbReference>
<comment type="subcellular location">
    <subcellularLocation>
        <location evidence="1">Cytoplasm</location>
    </subcellularLocation>
</comment>
<keyword evidence="5" id="KW-0863">Zinc-finger</keyword>
<keyword evidence="10" id="KW-0378">Hydrolase</keyword>
<feature type="domain" description="RZ-type" evidence="9">
    <location>
        <begin position="1972"/>
        <end position="2042"/>
    </location>
</feature>
<evidence type="ECO:0000256" key="7">
    <source>
        <dbReference type="ARBA" id="ARBA00022859"/>
    </source>
</evidence>
<sequence length="2042" mass="221503">MMERFVRAAAEKEDVAQLLLLLGDDAKYGRKHIRSIAQFAAESSASVSGTGHFERLILPLLKLLTSPGFTNSPLTACSTKVYATLSEVEGLQGYLIDRLKELVLASEGRSSPSQAQQAELEPAVEAAQTVSAYFLQSCMLFRDKVHQDRMQQHVRDLANLVDQCVTDLRPPGHLVRRLQGPLEILLRMVGLADEAEARFSKQQQQLAQKSAAPSTVTHVKRRSQGPLEVLLRLLGLANEADASFSKQQQNQAGPSSTPIAALPDLGVPEDGPGHLSETGEPRHDNDFEDFRAILVAPTPAEVLSNRDPFLPANVRPGLPGSQHHLPRGTVDRHLDVHFRLLRQDLMGPLHDKTDGAGVNQVDVIHYDDVRVESVKGNAHGACFVLSFKELSGVGKGKQRRLEFWENSSRLEFGSLVCILRAGVGAGNALGLVFATVTERDPKQLAESRPCIGVRLCNSRDEHSAGEFIAALQSRNQTGGGQADSGAILVEASGSFFSYEPTLKALQRLTEGNFPFSRYICRQPNDGEVNVSAPAYLTGTTSYDLSFLAGGSTGVTEQSRRELENVPVGRQGGFPTGLLVKTTSLDEPQARALAAALTEELVLIQGPPGTGKTFLGIKIVQALLRNSGSAPRGRVAPLAGTKPALGPILCVCYTNHALDQFLEGLLKAGVQKLVRVGGRSKCEALAPFNLHELRRNAGSKAREQSRKEAECLGQIRRYEESFAQTSALSARAFLHWSDVSDLIEMEAPGLYTSLSRGAADEDSEGFITEGHFWDRWLVNPGQKRAAVRAPRKEPDLVKPNPFAILGGLGECGLLKGEENVHVEGAADAAEVGEKMQAMRLKGVSGVGEHGSGGSTGPRAKGDPSKKRVKKPLSNRPVEVLLRERDAWSLSMRERRKLHDRWQQERLRVGREQLLAGIRRYEELRHELRQTWDLTDLRILQGARIVGMTTTGVAKQQQLIQALGPRVIVVEEAAEVLEAHVLTSLSSRTEHVILIGDQEQLRPKTEVYELSVASRRGYNLDVSLFERLIADVNFPVYTLTTQRRMAPAISNLVRQTVYPTLKDAPNVMRYGPVPGMFHNLFFWDHDHAERSRDAESISFANRAEAEMVVGLVAYLLRQGKAVGEITVLTPYLGQLRLLRELLSKQVVVQTEERDAEALQKAEEAAEARAGAEGEGKAPPEEPVWGAVVKRTTAKESVRLATVDNFQGEESDVVIISLVRNNERGSVGFVKEKNRANVLLSRAKKGMYLVGNAATLGANPSAKMWPQVLRLIADGDGVGPALPVVCQNHPETKTLIKEAKDFQELVGDGGCSLKCEFRLPCGHDCPRRCHVDDPQHVSVHCPKPCLRLRQVTECPHQHPCPRLCGDECGLCHVSLPEVPLPCGHVARGVRCAVAQTPEAIDCRELVAGAKVGHCGHDLPPIACAEVQKLKTDPSLCPAICGASLECGHECGEPCGRCLNRTLRNPQTPRDADAPLPQRSNHGTCKKPCGRTFACGHFCKRLCHAGTECGPCPETCIVKCAHSACGQKCATPCAPCAETCQWACSHRGACTAPCGAPCDRLPCDARCERALDCGHRCPGLCGEDCPEGRVACRDCSVKNDHVVDLVMMTSLGEHDPEEEPLITLSCGHPYTVSTLDGHLGLETVYERSSAGGAEAERGEWLGVKPLSDMFQNVKGCPDCRAPISGVKRYGRISKKALVDQAQRQFIQNSQRQLANVFDRVGTVREEVNGVVARGEAPAPATSQVLSARLDRLFADFETIARECARPPTVKVYEATLASIKRAAMHEAEGGNEEGLLLARAKGLAVPPPDVSASCEALIGLGEIAELAMRLAAHAVVHRPTAGPGRGKMGDPKDDADQRYKSAFQSAASYFSGAARLARGRKNHWTEARTDLASARLLVAWVRCTGAIVGAGRKPATDLEGQLAALAEARELSARVAVHEMRSVSENAALGGAARELLDETIPKLVEAAREGWRAEVTLEEKRAVMEAMGFRARHWYVCPNGHPYAIGECGGAMQESVCYECGARVGGRNHQLTAGNQAWHETAGVA</sequence>
<dbReference type="InterPro" id="IPR057373">
    <property type="entry name" value="ZNFX1"/>
</dbReference>
<feature type="region of interest" description="Disordered" evidence="8">
    <location>
        <begin position="843"/>
        <end position="873"/>
    </location>
</feature>
<dbReference type="GO" id="GO:0008270">
    <property type="term" value="F:zinc ion binding"/>
    <property type="evidence" value="ECO:0007669"/>
    <property type="project" value="UniProtKB-KW"/>
</dbReference>
<dbReference type="Pfam" id="PF13086">
    <property type="entry name" value="AAA_11"/>
    <property type="match status" value="1"/>
</dbReference>
<dbReference type="InterPro" id="IPR000967">
    <property type="entry name" value="Znf_NFX1"/>
</dbReference>
<reference evidence="10 11" key="1">
    <citation type="journal article" date="2014" name="Nat. Commun.">
        <title>Klebsormidium flaccidum genome reveals primary factors for plant terrestrial adaptation.</title>
        <authorList>
            <person name="Hori K."/>
            <person name="Maruyama F."/>
            <person name="Fujisawa T."/>
            <person name="Togashi T."/>
            <person name="Yamamoto N."/>
            <person name="Seo M."/>
            <person name="Sato S."/>
            <person name="Yamada T."/>
            <person name="Mori H."/>
            <person name="Tajima N."/>
            <person name="Moriyama T."/>
            <person name="Ikeuchi M."/>
            <person name="Watanabe M."/>
            <person name="Wada H."/>
            <person name="Kobayashi K."/>
            <person name="Saito M."/>
            <person name="Masuda T."/>
            <person name="Sasaki-Sekimoto Y."/>
            <person name="Mashiguchi K."/>
            <person name="Awai K."/>
            <person name="Shimojima M."/>
            <person name="Masuda S."/>
            <person name="Iwai M."/>
            <person name="Nobusawa T."/>
            <person name="Narise T."/>
            <person name="Kondo S."/>
            <person name="Saito H."/>
            <person name="Sato R."/>
            <person name="Murakawa M."/>
            <person name="Ihara Y."/>
            <person name="Oshima-Yamada Y."/>
            <person name="Ohtaka K."/>
            <person name="Satoh M."/>
            <person name="Sonobe K."/>
            <person name="Ishii M."/>
            <person name="Ohtani R."/>
            <person name="Kanamori-Sato M."/>
            <person name="Honoki R."/>
            <person name="Miyazaki D."/>
            <person name="Mochizuki H."/>
            <person name="Umetsu J."/>
            <person name="Higashi K."/>
            <person name="Shibata D."/>
            <person name="Kamiya Y."/>
            <person name="Sato N."/>
            <person name="Nakamura Y."/>
            <person name="Tabata S."/>
            <person name="Ida S."/>
            <person name="Kurokawa K."/>
            <person name="Ohta H."/>
        </authorList>
    </citation>
    <scope>NUCLEOTIDE SEQUENCE [LARGE SCALE GENOMIC DNA]</scope>
    <source>
        <strain evidence="10 11">NIES-2285</strain>
    </source>
</reference>
<evidence type="ECO:0000256" key="4">
    <source>
        <dbReference type="ARBA" id="ARBA00022737"/>
    </source>
</evidence>
<keyword evidence="7" id="KW-0391">Immunity</keyword>
<feature type="compositionally biased region" description="Gly residues" evidence="8">
    <location>
        <begin position="843"/>
        <end position="854"/>
    </location>
</feature>
<dbReference type="Pfam" id="PF25396">
    <property type="entry name" value="ZNFX1"/>
    <property type="match status" value="1"/>
</dbReference>
<dbReference type="PROSITE" id="PS51981">
    <property type="entry name" value="ZF_RZ"/>
    <property type="match status" value="1"/>
</dbReference>
<dbReference type="Pfam" id="PF20173">
    <property type="entry name" value="ZnF_RZ-type"/>
    <property type="match status" value="1"/>
</dbReference>
<dbReference type="GO" id="GO:0002376">
    <property type="term" value="P:immune system process"/>
    <property type="evidence" value="ECO:0007669"/>
    <property type="project" value="UniProtKB-KW"/>
</dbReference>
<dbReference type="STRING" id="105231.A0A1Y1IJP1"/>
<evidence type="ECO:0000313" key="10">
    <source>
        <dbReference type="EMBL" id="GAQ90342.1"/>
    </source>
</evidence>
<evidence type="ECO:0000256" key="3">
    <source>
        <dbReference type="ARBA" id="ARBA00022723"/>
    </source>
</evidence>